<dbReference type="RefSeq" id="WP_139445594.1">
    <property type="nucleotide sequence ID" value="NZ_VDMB01000001.1"/>
</dbReference>
<evidence type="ECO:0000313" key="3">
    <source>
        <dbReference type="Proteomes" id="UP000321899"/>
    </source>
</evidence>
<dbReference type="AlphaFoldDB" id="A0A5Q4VH98"/>
<evidence type="ECO:0000313" key="2">
    <source>
        <dbReference type="EMBL" id="TYT76313.1"/>
    </source>
</evidence>
<feature type="domain" description="AAA-ATPase-like" evidence="1">
    <location>
        <begin position="5"/>
        <end position="201"/>
    </location>
</feature>
<sequence>MKKLPIGIQSFEAIRSEPHYYVDKTFFIKKLMDTGKYYFLSRPRRFGKSLFLDTLRQAFLGKKEYFKGLFLENKWDWNISYPVIRISFGSGVFRSLEELRTKIDSILMDIKNEFQIEYEKTAVNDRLMEAIVKITRKTGLNVVILVDEYDKPILDCIENKELAIKIREELKNLYSVFKDADAHLKFVFITGVSKFSKVSLFSGLNNLNDITLDARHSHICGYTHDEVEEVFQDQMISVNREKFRAWYNGYAWLGEKVYNPFDVLLFFDKKEFQPYWFETATPTFLIQLMGKQQYFVPSMEDIVLGRELIGSLDVDMIYVENLLFQTGYLTIKEKMPGEGMIRFRMGYPNLEVKYSLTNYFLNYLVQDYRKKEIIRSSLYTCFEQEKPETMKDLFQSFFASIPHDWYRKNQLAGYEGYYASIFYCYFAASGFDVKAEDATSHGRMDMSVFYKDTVYIFEFKVIENSTKGTAMEQLHKKQYHRKYTKEGTCIYLIAVEFSEKERNIKNFTVEKPAIP</sequence>
<dbReference type="GO" id="GO:0005524">
    <property type="term" value="F:ATP binding"/>
    <property type="evidence" value="ECO:0007669"/>
    <property type="project" value="UniProtKB-KW"/>
</dbReference>
<dbReference type="Pfam" id="PF08011">
    <property type="entry name" value="PDDEXK_9"/>
    <property type="match status" value="1"/>
</dbReference>
<gene>
    <name evidence="2" type="ORF">FIM25_01815</name>
</gene>
<comment type="caution">
    <text evidence="2">The sequence shown here is derived from an EMBL/GenBank/DDBJ whole genome shotgun (WGS) entry which is preliminary data.</text>
</comment>
<evidence type="ECO:0000259" key="1">
    <source>
        <dbReference type="Pfam" id="PF09820"/>
    </source>
</evidence>
<dbReference type="OrthoDB" id="9808684at2"/>
<dbReference type="Pfam" id="PF09820">
    <property type="entry name" value="AAA-ATPase_like"/>
    <property type="match status" value="1"/>
</dbReference>
<protein>
    <submittedName>
        <fullName evidence="2">ATP-binding protein</fullName>
    </submittedName>
</protein>
<reference evidence="2 3" key="1">
    <citation type="submission" date="2019-06" db="EMBL/GenBank/DDBJ databases">
        <title>Desulfobotulus mexicanus sp. nov., a novel sulfate-reducing bacterium isolated from the sediment of an alkaline crater lake in Mexico.</title>
        <authorList>
            <person name="Hirschler-Rea A."/>
        </authorList>
    </citation>
    <scope>NUCLEOTIDE SEQUENCE [LARGE SCALE GENOMIC DNA]</scope>
    <source>
        <strain evidence="2 3">PAR22N</strain>
    </source>
</reference>
<dbReference type="Gene3D" id="3.40.50.300">
    <property type="entry name" value="P-loop containing nucleotide triphosphate hydrolases"/>
    <property type="match status" value="1"/>
</dbReference>
<dbReference type="InterPro" id="IPR012547">
    <property type="entry name" value="PDDEXK_9"/>
</dbReference>
<dbReference type="InterPro" id="IPR018631">
    <property type="entry name" value="AAA-ATPase-like_dom"/>
</dbReference>
<dbReference type="InterPro" id="IPR027417">
    <property type="entry name" value="P-loop_NTPase"/>
</dbReference>
<organism evidence="2 3">
    <name type="scientific">Desulfobotulus mexicanus</name>
    <dbReference type="NCBI Taxonomy" id="2586642"/>
    <lineage>
        <taxon>Bacteria</taxon>
        <taxon>Pseudomonadati</taxon>
        <taxon>Thermodesulfobacteriota</taxon>
        <taxon>Desulfobacteria</taxon>
        <taxon>Desulfobacterales</taxon>
        <taxon>Desulfobacteraceae</taxon>
        <taxon>Desulfobotulus</taxon>
    </lineage>
</organism>
<keyword evidence="2" id="KW-0547">Nucleotide-binding</keyword>
<dbReference type="Proteomes" id="UP000321899">
    <property type="component" value="Unassembled WGS sequence"/>
</dbReference>
<dbReference type="EMBL" id="VDMB01000001">
    <property type="protein sequence ID" value="TYT76313.1"/>
    <property type="molecule type" value="Genomic_DNA"/>
</dbReference>
<name>A0A5Q4VH98_9BACT</name>
<keyword evidence="2" id="KW-0067">ATP-binding</keyword>
<keyword evidence="3" id="KW-1185">Reference proteome</keyword>
<accession>A0A5Q4VH98</accession>
<dbReference type="PANTHER" id="PTHR34825">
    <property type="entry name" value="CONSERVED PROTEIN, WITH A WEAK D-GALACTARATE DEHYDRATASE/ALTRONATE HYDROLASE DOMAIN"/>
    <property type="match status" value="1"/>
</dbReference>
<proteinExistence type="predicted"/>
<dbReference type="SUPFAM" id="SSF52540">
    <property type="entry name" value="P-loop containing nucleoside triphosphate hydrolases"/>
    <property type="match status" value="1"/>
</dbReference>
<dbReference type="PANTHER" id="PTHR34825:SF1">
    <property type="entry name" value="AAA-ATPASE-LIKE DOMAIN-CONTAINING PROTEIN"/>
    <property type="match status" value="1"/>
</dbReference>